<proteinExistence type="predicted"/>
<gene>
    <name evidence="1" type="ORF">FNZ56_03350</name>
</gene>
<dbReference type="RefSeq" id="WP_143878492.1">
    <property type="nucleotide sequence ID" value="NZ_BAABLZ010000002.1"/>
</dbReference>
<protein>
    <submittedName>
        <fullName evidence="1">Uncharacterized protein</fullName>
    </submittedName>
</protein>
<name>A0A516V369_9GAMM</name>
<dbReference type="EMBL" id="CP041742">
    <property type="protein sequence ID" value="QDQ72979.1"/>
    <property type="molecule type" value="Genomic_DNA"/>
</dbReference>
<organism evidence="1 2">
    <name type="scientific">Pseudoluteimonas lycopersici</name>
    <dbReference type="NCBI Taxonomy" id="1324796"/>
    <lineage>
        <taxon>Bacteria</taxon>
        <taxon>Pseudomonadati</taxon>
        <taxon>Pseudomonadota</taxon>
        <taxon>Gammaproteobacteria</taxon>
        <taxon>Lysobacterales</taxon>
        <taxon>Lysobacteraceae</taxon>
        <taxon>Pseudoluteimonas</taxon>
    </lineage>
</organism>
<evidence type="ECO:0000313" key="1">
    <source>
        <dbReference type="EMBL" id="QDQ72979.1"/>
    </source>
</evidence>
<accession>A0A516V369</accession>
<sequence length="85" mass="9365">MANTAQSTLEFTPRHLWLALLGGTNLARRGLVDGACNARVRALEFGQIVRAGGEDARDIARGVLLTVQEKLAKKPQRKTARRRAR</sequence>
<evidence type="ECO:0000313" key="2">
    <source>
        <dbReference type="Proteomes" id="UP000315891"/>
    </source>
</evidence>
<keyword evidence="2" id="KW-1185">Reference proteome</keyword>
<dbReference type="AlphaFoldDB" id="A0A516V369"/>
<reference evidence="1 2" key="1">
    <citation type="submission" date="2019-07" db="EMBL/GenBank/DDBJ databases">
        <title>Lysobacter weifangensis sp. nov., isolated from bensulfuron-methyl contaminated farmland soil.</title>
        <authorList>
            <person name="Zhao H."/>
        </authorList>
    </citation>
    <scope>NUCLEOTIDE SEQUENCE [LARGE SCALE GENOMIC DNA]</scope>
    <source>
        <strain evidence="1 2">CC-Bw-6</strain>
    </source>
</reference>
<dbReference type="Proteomes" id="UP000315891">
    <property type="component" value="Chromosome"/>
</dbReference>